<dbReference type="Proteomes" id="UP000219494">
    <property type="component" value="Unassembled WGS sequence"/>
</dbReference>
<protein>
    <submittedName>
        <fullName evidence="1">Uncharacterized protein</fullName>
    </submittedName>
</protein>
<sequence length="88" mass="9241">MTDNTDLQNAYTMVHAAEVAAVEAVSDALATLIATLDTVAVTLPANATSTAKQLVTRVKSNVSSVRDFDVMNVMRTLHPDSGSIPPVV</sequence>
<dbReference type="AlphaFoldDB" id="A0A285QXS6"/>
<gene>
    <name evidence="1" type="ORF">SAMN06297144_1884</name>
</gene>
<organism evidence="1 2">
    <name type="scientific">Sphingomonas guangdongensis</name>
    <dbReference type="NCBI Taxonomy" id="1141890"/>
    <lineage>
        <taxon>Bacteria</taxon>
        <taxon>Pseudomonadati</taxon>
        <taxon>Pseudomonadota</taxon>
        <taxon>Alphaproteobacteria</taxon>
        <taxon>Sphingomonadales</taxon>
        <taxon>Sphingomonadaceae</taxon>
        <taxon>Sphingomonas</taxon>
    </lineage>
</organism>
<evidence type="ECO:0000313" key="1">
    <source>
        <dbReference type="EMBL" id="SOB86775.1"/>
    </source>
</evidence>
<accession>A0A285QXS6</accession>
<keyword evidence="2" id="KW-1185">Reference proteome</keyword>
<dbReference type="EMBL" id="OBMI01000002">
    <property type="protein sequence ID" value="SOB86775.1"/>
    <property type="molecule type" value="Genomic_DNA"/>
</dbReference>
<name>A0A285QXS6_9SPHN</name>
<evidence type="ECO:0000313" key="2">
    <source>
        <dbReference type="Proteomes" id="UP000219494"/>
    </source>
</evidence>
<proteinExistence type="predicted"/>
<reference evidence="1 2" key="1">
    <citation type="submission" date="2017-07" db="EMBL/GenBank/DDBJ databases">
        <authorList>
            <person name="Sun Z.S."/>
            <person name="Albrecht U."/>
            <person name="Echele G."/>
            <person name="Lee C.C."/>
        </authorList>
    </citation>
    <scope>NUCLEOTIDE SEQUENCE [LARGE SCALE GENOMIC DNA]</scope>
    <source>
        <strain evidence="1 2">CGMCC 1.12672</strain>
    </source>
</reference>
<dbReference type="RefSeq" id="WP_097063762.1">
    <property type="nucleotide sequence ID" value="NZ_OBMI01000002.1"/>
</dbReference>